<dbReference type="GO" id="GO:0005737">
    <property type="term" value="C:cytoplasm"/>
    <property type="evidence" value="ECO:0007669"/>
    <property type="project" value="TreeGrafter"/>
</dbReference>
<dbReference type="Gene3D" id="3.40.50.720">
    <property type="entry name" value="NAD(P)-binding Rossmann-like Domain"/>
    <property type="match status" value="1"/>
</dbReference>
<dbReference type="AlphaFoldDB" id="A0A175RLS3"/>
<evidence type="ECO:0000259" key="1">
    <source>
        <dbReference type="Pfam" id="PF01370"/>
    </source>
</evidence>
<sequence length="301" mass="30616">MHVFVTGASGWIGSHTVDELLAAGHTVTGLARSDASAAALEGKGASVLRGDLDDLDALHRGADGAEGVLHLANKHDWADPAATNATERAAVETLGSALVGTDRPLIVASGVAGLTEGRPSNESDASPFVGPDTMRGGSENRGFDFVGQGVRAVAARFSPTTHGTGDHGFIAAIVAAAQRTGVSGYVGDGANRWAAVHVTDAARLVRLGLEQAPAGTRLHAVAEAAIPTRAIAEAIGAGLGLPVTSIDPADAEEHFGFIGRFFAMEMSATSEATRELLGWEPTGVGLLEDIAGGAYFPVRVA</sequence>
<dbReference type="CDD" id="cd05262">
    <property type="entry name" value="SDR_a7"/>
    <property type="match status" value="1"/>
</dbReference>
<dbReference type="EMBL" id="LDQC01000075">
    <property type="protein sequence ID" value="KTR03944.1"/>
    <property type="molecule type" value="Genomic_DNA"/>
</dbReference>
<dbReference type="OrthoDB" id="9787292at2"/>
<dbReference type="PANTHER" id="PTHR48079:SF6">
    <property type="entry name" value="NAD(P)-BINDING DOMAIN-CONTAINING PROTEIN-RELATED"/>
    <property type="match status" value="1"/>
</dbReference>
<dbReference type="InterPro" id="IPR051783">
    <property type="entry name" value="NAD(P)-dependent_oxidoreduct"/>
</dbReference>
<name>A0A175RLS3_9MICO</name>
<proteinExistence type="predicted"/>
<organism evidence="2 3">
    <name type="scientific">Curtobacterium luteum</name>
    <dbReference type="NCBI Taxonomy" id="33881"/>
    <lineage>
        <taxon>Bacteria</taxon>
        <taxon>Bacillati</taxon>
        <taxon>Actinomycetota</taxon>
        <taxon>Actinomycetes</taxon>
        <taxon>Micrococcales</taxon>
        <taxon>Microbacteriaceae</taxon>
        <taxon>Curtobacterium</taxon>
    </lineage>
</organism>
<gene>
    <name evidence="2" type="ORF">NS184_12865</name>
</gene>
<dbReference type="InterPro" id="IPR036291">
    <property type="entry name" value="NAD(P)-bd_dom_sf"/>
</dbReference>
<dbReference type="STRING" id="33881.NS184_12865"/>
<dbReference type="RefSeq" id="WP_058726497.1">
    <property type="nucleotide sequence ID" value="NZ_LDQC01000075.1"/>
</dbReference>
<dbReference type="InterPro" id="IPR001509">
    <property type="entry name" value="Epimerase_deHydtase"/>
</dbReference>
<dbReference type="Pfam" id="PF01370">
    <property type="entry name" value="Epimerase"/>
    <property type="match status" value="1"/>
</dbReference>
<accession>A0A175RLS3</accession>
<dbReference type="GO" id="GO:0004029">
    <property type="term" value="F:aldehyde dehydrogenase (NAD+) activity"/>
    <property type="evidence" value="ECO:0007669"/>
    <property type="project" value="TreeGrafter"/>
</dbReference>
<comment type="caution">
    <text evidence="2">The sequence shown here is derived from an EMBL/GenBank/DDBJ whole genome shotgun (WGS) entry which is preliminary data.</text>
</comment>
<feature type="domain" description="NAD-dependent epimerase/dehydratase" evidence="1">
    <location>
        <begin position="3"/>
        <end position="113"/>
    </location>
</feature>
<protein>
    <submittedName>
        <fullName evidence="2">3-beta hydroxysteroid dehydrogenase</fullName>
    </submittedName>
</protein>
<reference evidence="2 3" key="1">
    <citation type="journal article" date="2016" name="Front. Microbiol.">
        <title>Genomic Resource of Rice Seed Associated Bacteria.</title>
        <authorList>
            <person name="Midha S."/>
            <person name="Bansal K."/>
            <person name="Sharma S."/>
            <person name="Kumar N."/>
            <person name="Patil P.P."/>
            <person name="Chaudhry V."/>
            <person name="Patil P.B."/>
        </authorList>
    </citation>
    <scope>NUCLEOTIDE SEQUENCE [LARGE SCALE GENOMIC DNA]</scope>
    <source>
        <strain evidence="2 3">NS184</strain>
    </source>
</reference>
<dbReference type="Proteomes" id="UP000078252">
    <property type="component" value="Unassembled WGS sequence"/>
</dbReference>
<dbReference type="PANTHER" id="PTHR48079">
    <property type="entry name" value="PROTEIN YEEZ"/>
    <property type="match status" value="1"/>
</dbReference>
<dbReference type="PATRIC" id="fig|33881.3.peg.2984"/>
<dbReference type="SUPFAM" id="SSF51735">
    <property type="entry name" value="NAD(P)-binding Rossmann-fold domains"/>
    <property type="match status" value="1"/>
</dbReference>
<evidence type="ECO:0000313" key="3">
    <source>
        <dbReference type="Proteomes" id="UP000078252"/>
    </source>
</evidence>
<evidence type="ECO:0000313" key="2">
    <source>
        <dbReference type="EMBL" id="KTR03944.1"/>
    </source>
</evidence>